<dbReference type="STRING" id="665126.ABB55_23500"/>
<dbReference type="InterPro" id="IPR044855">
    <property type="entry name" value="CoA-Trfase_III_dom3_sf"/>
</dbReference>
<dbReference type="Gene3D" id="3.40.50.10540">
    <property type="entry name" value="Crotonobetainyl-coa:carnitine coa-transferase, domain 1"/>
    <property type="match status" value="1"/>
</dbReference>
<dbReference type="AlphaFoldDB" id="A0A0P6VPV3"/>
<dbReference type="Proteomes" id="UP000048984">
    <property type="component" value="Unassembled WGS sequence"/>
</dbReference>
<sequence>MAGPLSHIRVLDLSRIMAGPWSGQILADLGADVIKVERLGEGDDTRRWGPPYLAAADGSRTQESGYYLSVNRGKRSVEVDIATPEGREVVVALARTADIVLENFKVGTLARYGLGFDDLKAVNPRLIYCSITGFGTTGPRKSEVAYDFMIQAMGGLMSVTGERDDLPGGGPQKVGVPIVDIMTGMYATVAVLAALARRAETGEGDFVDIAMLDVSVAMLANQAMNYLVSGTAPIRRGNRHPNIQPQDVFAVADGHLVLAVGNDEQFRRFAEVLGCPEWSGDARFATNAARVTHLDILHPLICERFLTQPLAHWLAALGAAQVPCGPINTVPMVFEEAQIKHREMLRELPHPLAGTVKQVVSPMRFANAPLAFDRAPPLLGEHTAEILAELGLAGEVAR</sequence>
<evidence type="ECO:0000313" key="2">
    <source>
        <dbReference type="EMBL" id="KPL54823.1"/>
    </source>
</evidence>
<dbReference type="InterPro" id="IPR003673">
    <property type="entry name" value="CoA-Trfase_fam_III"/>
</dbReference>
<dbReference type="PANTHER" id="PTHR48207:SF3">
    <property type="entry name" value="SUCCINATE--HYDROXYMETHYLGLUTARATE COA-TRANSFERASE"/>
    <property type="match status" value="1"/>
</dbReference>
<accession>A0A0P6VPV3</accession>
<keyword evidence="3" id="KW-1185">Reference proteome</keyword>
<dbReference type="PANTHER" id="PTHR48207">
    <property type="entry name" value="SUCCINATE--HYDROXYMETHYLGLUTARATE COA-TRANSFERASE"/>
    <property type="match status" value="1"/>
</dbReference>
<dbReference type="InterPro" id="IPR050483">
    <property type="entry name" value="CoA-transferase_III_domain"/>
</dbReference>
<evidence type="ECO:0000313" key="3">
    <source>
        <dbReference type="Proteomes" id="UP000048984"/>
    </source>
</evidence>
<dbReference type="EMBL" id="LJYW01000001">
    <property type="protein sequence ID" value="KPL54823.1"/>
    <property type="molecule type" value="Genomic_DNA"/>
</dbReference>
<organism evidence="2 3">
    <name type="scientific">Prosthecodimorpha hirschii</name>
    <dbReference type="NCBI Taxonomy" id="665126"/>
    <lineage>
        <taxon>Bacteria</taxon>
        <taxon>Pseudomonadati</taxon>
        <taxon>Pseudomonadota</taxon>
        <taxon>Alphaproteobacteria</taxon>
        <taxon>Hyphomicrobiales</taxon>
        <taxon>Ancalomicrobiaceae</taxon>
        <taxon>Prosthecodimorpha</taxon>
    </lineage>
</organism>
<reference evidence="2 3" key="2">
    <citation type="submission" date="2015-10" db="EMBL/GenBank/DDBJ databases">
        <title>Draft Genome Sequence of Prosthecomicrobium hirschii ATCC 27832.</title>
        <authorList>
            <person name="Daniel J."/>
            <person name="Givan S.A."/>
            <person name="Brun Y.V."/>
            <person name="Brown P.J."/>
        </authorList>
    </citation>
    <scope>NUCLEOTIDE SEQUENCE [LARGE SCALE GENOMIC DNA]</scope>
    <source>
        <strain evidence="2 3">16</strain>
    </source>
</reference>
<dbReference type="RefSeq" id="WP_054360989.1">
    <property type="nucleotide sequence ID" value="NZ_LJYW01000001.1"/>
</dbReference>
<evidence type="ECO:0000256" key="1">
    <source>
        <dbReference type="ARBA" id="ARBA00022679"/>
    </source>
</evidence>
<reference evidence="2 3" key="1">
    <citation type="submission" date="2015-09" db="EMBL/GenBank/DDBJ databases">
        <authorList>
            <person name="Jackson K.R."/>
            <person name="Lunt B.L."/>
            <person name="Fisher J.N.B."/>
            <person name="Gardner A.V."/>
            <person name="Bailey M.E."/>
            <person name="Deus L.M."/>
            <person name="Earl A.S."/>
            <person name="Gibby P.D."/>
            <person name="Hartmann K.A."/>
            <person name="Liu J.E."/>
            <person name="Manci A.M."/>
            <person name="Nielsen D.A."/>
            <person name="Solomon M.B."/>
            <person name="Breakwell D.P."/>
            <person name="Burnett S.H."/>
            <person name="Grose J.H."/>
        </authorList>
    </citation>
    <scope>NUCLEOTIDE SEQUENCE [LARGE SCALE GENOMIC DNA]</scope>
    <source>
        <strain evidence="2 3">16</strain>
    </source>
</reference>
<protein>
    <submittedName>
        <fullName evidence="2">CoA-transferase</fullName>
    </submittedName>
</protein>
<name>A0A0P6VPV3_9HYPH</name>
<keyword evidence="1 2" id="KW-0808">Transferase</keyword>
<proteinExistence type="predicted"/>
<dbReference type="Pfam" id="PF02515">
    <property type="entry name" value="CoA_transf_3"/>
    <property type="match status" value="1"/>
</dbReference>
<dbReference type="InterPro" id="IPR023606">
    <property type="entry name" value="CoA-Trfase_III_dom_1_sf"/>
</dbReference>
<dbReference type="GO" id="GO:0008410">
    <property type="term" value="F:CoA-transferase activity"/>
    <property type="evidence" value="ECO:0007669"/>
    <property type="project" value="TreeGrafter"/>
</dbReference>
<dbReference type="Gene3D" id="3.30.1540.10">
    <property type="entry name" value="formyl-coa transferase, domain 3"/>
    <property type="match status" value="1"/>
</dbReference>
<gene>
    <name evidence="2" type="ORF">ABB55_23500</name>
</gene>
<comment type="caution">
    <text evidence="2">The sequence shown here is derived from an EMBL/GenBank/DDBJ whole genome shotgun (WGS) entry which is preliminary data.</text>
</comment>
<dbReference type="SUPFAM" id="SSF89796">
    <property type="entry name" value="CoA-transferase family III (CaiB/BaiF)"/>
    <property type="match status" value="1"/>
</dbReference>